<dbReference type="Proteomes" id="UP000094578">
    <property type="component" value="Unassembled WGS sequence"/>
</dbReference>
<name>A0A1E3L623_9BACL</name>
<comment type="caution">
    <text evidence="1">The sequence shown here is derived from an EMBL/GenBank/DDBJ whole genome shotgun (WGS) entry which is preliminary data.</text>
</comment>
<dbReference type="RefSeq" id="WP_069327046.1">
    <property type="nucleotide sequence ID" value="NZ_MDER01000032.1"/>
</dbReference>
<reference evidence="1 2" key="1">
    <citation type="submission" date="2016-08" db="EMBL/GenBank/DDBJ databases">
        <title>Genome sequencing of Paenibacillus sp. TI45-13ar, isolated from Korean traditional nuruk.</title>
        <authorList>
            <person name="Kim S.-J."/>
        </authorList>
    </citation>
    <scope>NUCLEOTIDE SEQUENCE [LARGE SCALE GENOMIC DNA]</scope>
    <source>
        <strain evidence="1 2">TI45-13ar</strain>
    </source>
</reference>
<evidence type="ECO:0000313" key="1">
    <source>
        <dbReference type="EMBL" id="ODP29103.1"/>
    </source>
</evidence>
<keyword evidence="2" id="KW-1185">Reference proteome</keyword>
<evidence type="ECO:0008006" key="3">
    <source>
        <dbReference type="Google" id="ProtNLM"/>
    </source>
</evidence>
<evidence type="ECO:0000313" key="2">
    <source>
        <dbReference type="Proteomes" id="UP000094578"/>
    </source>
</evidence>
<gene>
    <name evidence="1" type="ORF">PTI45_01614</name>
</gene>
<dbReference type="AlphaFoldDB" id="A0A1E3L623"/>
<dbReference type="STRING" id="1886670.PTI45_01614"/>
<protein>
    <recommendedName>
        <fullName evidence="3">DUF1232 domain-containing protein</fullName>
    </recommendedName>
</protein>
<proteinExistence type="predicted"/>
<sequence>MKWNRFFSLQQWAHVFKRLPSLLTSRELPLGEKLLFLIPVLTYWVLPDVMPFMPIDDIGVTLLMMNWFVSRAERKTAFVYEQKKVR</sequence>
<accession>A0A1E3L623</accession>
<organism evidence="1 2">
    <name type="scientific">Paenibacillus nuruki</name>
    <dbReference type="NCBI Taxonomy" id="1886670"/>
    <lineage>
        <taxon>Bacteria</taxon>
        <taxon>Bacillati</taxon>
        <taxon>Bacillota</taxon>
        <taxon>Bacilli</taxon>
        <taxon>Bacillales</taxon>
        <taxon>Paenibacillaceae</taxon>
        <taxon>Paenibacillus</taxon>
    </lineage>
</organism>
<dbReference type="EMBL" id="MDER01000032">
    <property type="protein sequence ID" value="ODP29103.1"/>
    <property type="molecule type" value="Genomic_DNA"/>
</dbReference>